<feature type="non-terminal residue" evidence="7">
    <location>
        <position position="294"/>
    </location>
</feature>
<keyword evidence="2" id="KW-0813">Transport</keyword>
<dbReference type="Gene3D" id="1.20.1510.10">
    <property type="entry name" value="Cation efflux protein transmembrane domain"/>
    <property type="match status" value="1"/>
</dbReference>
<comment type="subcellular location">
    <subcellularLocation>
        <location evidence="1">Membrane</location>
        <topology evidence="1">Multi-pass membrane protein</topology>
    </subcellularLocation>
</comment>
<evidence type="ECO:0000256" key="2">
    <source>
        <dbReference type="ARBA" id="ARBA00022448"/>
    </source>
</evidence>
<dbReference type="GO" id="GO:0008324">
    <property type="term" value="F:monoatomic cation transmembrane transporter activity"/>
    <property type="evidence" value="ECO:0007669"/>
    <property type="project" value="InterPro"/>
</dbReference>
<proteinExistence type="predicted"/>
<comment type="caution">
    <text evidence="7">The sequence shown here is derived from an EMBL/GenBank/DDBJ whole genome shotgun (WGS) entry which is preliminary data.</text>
</comment>
<dbReference type="AlphaFoldDB" id="A0AAD5C2I4"/>
<accession>A0AAD5C2I4</accession>
<evidence type="ECO:0000256" key="1">
    <source>
        <dbReference type="ARBA" id="ARBA00004141"/>
    </source>
</evidence>
<dbReference type="SUPFAM" id="SSF161111">
    <property type="entry name" value="Cation efflux protein transmembrane domain-like"/>
    <property type="match status" value="1"/>
</dbReference>
<evidence type="ECO:0000256" key="6">
    <source>
        <dbReference type="SAM" id="MobiDB-lite"/>
    </source>
</evidence>
<dbReference type="EMBL" id="JAMZMK010009785">
    <property type="protein sequence ID" value="KAI7734193.1"/>
    <property type="molecule type" value="Genomic_DNA"/>
</dbReference>
<dbReference type="GO" id="GO:0005783">
    <property type="term" value="C:endoplasmic reticulum"/>
    <property type="evidence" value="ECO:0007669"/>
    <property type="project" value="TreeGrafter"/>
</dbReference>
<feature type="non-terminal residue" evidence="7">
    <location>
        <position position="1"/>
    </location>
</feature>
<dbReference type="InterPro" id="IPR040177">
    <property type="entry name" value="SLC30A9"/>
</dbReference>
<protein>
    <submittedName>
        <fullName evidence="7">Uncharacterized protein</fullName>
    </submittedName>
</protein>
<dbReference type="InterPro" id="IPR027469">
    <property type="entry name" value="Cation_efflux_TMD_sf"/>
</dbReference>
<keyword evidence="8" id="KW-1185">Reference proteome</keyword>
<reference evidence="7" key="1">
    <citation type="submission" date="2022-06" db="EMBL/GenBank/DDBJ databases">
        <title>Uncovering the hologenomic basis of an extraordinary plant invasion.</title>
        <authorList>
            <person name="Bieker V.C."/>
            <person name="Martin M.D."/>
            <person name="Gilbert T."/>
            <person name="Hodgins K."/>
            <person name="Battlay P."/>
            <person name="Petersen B."/>
            <person name="Wilson J."/>
        </authorList>
    </citation>
    <scope>NUCLEOTIDE SEQUENCE</scope>
    <source>
        <strain evidence="7">AA19_3_7</strain>
        <tissue evidence="7">Leaf</tissue>
    </source>
</reference>
<gene>
    <name evidence="7" type="ORF">M8C21_032200</name>
</gene>
<organism evidence="7 8">
    <name type="scientific">Ambrosia artemisiifolia</name>
    <name type="common">Common ragweed</name>
    <dbReference type="NCBI Taxonomy" id="4212"/>
    <lineage>
        <taxon>Eukaryota</taxon>
        <taxon>Viridiplantae</taxon>
        <taxon>Streptophyta</taxon>
        <taxon>Embryophyta</taxon>
        <taxon>Tracheophyta</taxon>
        <taxon>Spermatophyta</taxon>
        <taxon>Magnoliopsida</taxon>
        <taxon>eudicotyledons</taxon>
        <taxon>Gunneridae</taxon>
        <taxon>Pentapetalae</taxon>
        <taxon>asterids</taxon>
        <taxon>campanulids</taxon>
        <taxon>Asterales</taxon>
        <taxon>Asteraceae</taxon>
        <taxon>Asteroideae</taxon>
        <taxon>Heliantheae alliance</taxon>
        <taxon>Heliantheae</taxon>
        <taxon>Ambrosia</taxon>
    </lineage>
</organism>
<dbReference type="Proteomes" id="UP001206925">
    <property type="component" value="Unassembled WGS sequence"/>
</dbReference>
<evidence type="ECO:0000313" key="7">
    <source>
        <dbReference type="EMBL" id="KAI7734193.1"/>
    </source>
</evidence>
<evidence type="ECO:0000256" key="3">
    <source>
        <dbReference type="ARBA" id="ARBA00022692"/>
    </source>
</evidence>
<name>A0AAD5C2I4_AMBAR</name>
<evidence type="ECO:0000256" key="5">
    <source>
        <dbReference type="ARBA" id="ARBA00023136"/>
    </source>
</evidence>
<dbReference type="PANTHER" id="PTHR13414:SF9">
    <property type="entry name" value="PROTON-COUPLED ZINC ANTIPORTER SLC30A9, MITOCHONDRIAL"/>
    <property type="match status" value="1"/>
</dbReference>
<dbReference type="PANTHER" id="PTHR13414">
    <property type="entry name" value="HUEL-CATION TRANSPORTER"/>
    <property type="match status" value="1"/>
</dbReference>
<feature type="region of interest" description="Disordered" evidence="6">
    <location>
        <begin position="57"/>
        <end position="82"/>
    </location>
</feature>
<keyword evidence="5" id="KW-0472">Membrane</keyword>
<evidence type="ECO:0000313" key="8">
    <source>
        <dbReference type="Proteomes" id="UP001206925"/>
    </source>
</evidence>
<dbReference type="GO" id="GO:0016020">
    <property type="term" value="C:membrane"/>
    <property type="evidence" value="ECO:0007669"/>
    <property type="project" value="UniProtKB-SubCell"/>
</dbReference>
<dbReference type="GO" id="GO:0006882">
    <property type="term" value="P:intracellular zinc ion homeostasis"/>
    <property type="evidence" value="ECO:0007669"/>
    <property type="project" value="TreeGrafter"/>
</dbReference>
<keyword evidence="4" id="KW-1133">Transmembrane helix</keyword>
<evidence type="ECO:0000256" key="4">
    <source>
        <dbReference type="ARBA" id="ARBA00022989"/>
    </source>
</evidence>
<dbReference type="GO" id="GO:0006829">
    <property type="term" value="P:zinc ion transport"/>
    <property type="evidence" value="ECO:0007669"/>
    <property type="project" value="InterPro"/>
</dbReference>
<keyword evidence="3" id="KW-0812">Transmembrane</keyword>
<sequence length="294" mass="33630">PNIITLALYYDNLHPHFPSQTPTIFPGEKPLIFILQVVLPISEDVIDFKPRFHNTKEDLGRGVPSESDLHGSDQKNNSSGAKMTRHLRKNCSHQRLCKYTLFAYDAFLLDCPVVLLFFKSYVEVRYWRKLPSFVDAYLCLVVNEFYRKYGYDGMRSEILLSEASGCLKVSDFGLIILPQQPKPPTLFSFLSLLPLFPSLSTSLPSTTDHSPHPQPKPPPFSHPYHHYLRFSSLITRPKKLTKIERAVSTALWCNFLVFSLKFGVWIATSSHVMLAEVVHSFADLANRIYLNLVK</sequence>